<keyword evidence="4" id="KW-0472">Membrane</keyword>
<reference evidence="6 8" key="1">
    <citation type="journal article" date="2014" name="Genome Biol. Evol.">
        <title>The secreted proteins of Achlya hypogyna and Thraustotheca clavata identify the ancestral oomycete secretome and reveal gene acquisitions by horizontal gene transfer.</title>
        <authorList>
            <person name="Misner I."/>
            <person name="Blouin N."/>
            <person name="Leonard G."/>
            <person name="Richards T.A."/>
            <person name="Lane C.E."/>
        </authorList>
    </citation>
    <scope>NUCLEOTIDE SEQUENCE</scope>
    <source>
        <strain evidence="6 8">ATCC 48635</strain>
    </source>
</reference>
<dbReference type="STRING" id="1202772.A0A0A7CPA7"/>
<accession>A0A0A7CPA7</accession>
<keyword evidence="5" id="KW-0732">Signal</keyword>
<comment type="subcellular location">
    <subcellularLocation>
        <location evidence="1">Membrane</location>
    </subcellularLocation>
</comment>
<evidence type="ECO:0000313" key="7">
    <source>
        <dbReference type="EMBL" id="OQR86213.1"/>
    </source>
</evidence>
<name>A0A0A7CPA7_ACHHY</name>
<keyword evidence="3" id="KW-1133">Transmembrane helix</keyword>
<dbReference type="PANTHER" id="PTHR35518:SF2">
    <property type="entry name" value="MAINTENANCE OF TELOMERE CAPPING PROTEIN 6"/>
    <property type="match status" value="1"/>
</dbReference>
<keyword evidence="2" id="KW-0812">Transmembrane</keyword>
<evidence type="ECO:0000256" key="1">
    <source>
        <dbReference type="ARBA" id="ARBA00004370"/>
    </source>
</evidence>
<sequence>MRRPWLLVLVAAAVAASDPVDTVPKDVTCTKVKKCDDNNECVIVCDRGSVQVDPWAANALKLQRKLAYTHSLCYAQLPGSHNSAINMFDGYGIEDHVFEGLLKYFPWFTSNLVVHTNDQLFSMTDQLRMGARFMELDVHWVDNELRIAHCGGFDSSLLDDFVAGINAIAKLLGMEIQWDSETVGCKPSLSSIPAHQQRPALLALQEIASWVHAPANDGEFVLIYFDDQANLLKWHKVELLLDYIKQAFAPSEILKPSDVKDLPRWPTFDELLATGKRVAFLSVSDYAPVGDELLFHKHSLCGWQEPDLPFTPYPHCRFKNWATGTIENDHILFRPETSEIQYGFLNADGHVGPNEYLIDNALLPRLMECNVKIPSPDNLTPTRMEAMIWSFAEQEPKDPSGCVVMGRDAPRWASSNCAAAGFRPACYAVNATETSVAEWSLGPISDEGRAECPPGSAYGVPRNGYENRVLFDLLWRESSATKGIWLNAKPFVDQVYASTPVVAPVYVYDQPIMSA</sequence>
<dbReference type="SUPFAM" id="SSF51695">
    <property type="entry name" value="PLC-like phosphodiesterases"/>
    <property type="match status" value="1"/>
</dbReference>
<feature type="chain" id="PRO_5002026010" evidence="5">
    <location>
        <begin position="23"/>
        <end position="515"/>
    </location>
</feature>
<gene>
    <name evidence="7" type="ORF">ACHHYP_10849</name>
</gene>
<dbReference type="GO" id="GO:0006629">
    <property type="term" value="P:lipid metabolic process"/>
    <property type="evidence" value="ECO:0007669"/>
    <property type="project" value="InterPro"/>
</dbReference>
<evidence type="ECO:0000313" key="6">
    <source>
        <dbReference type="EMBL" id="AIG56274.1"/>
    </source>
</evidence>
<dbReference type="Proteomes" id="UP000243579">
    <property type="component" value="Unassembled WGS sequence"/>
</dbReference>
<dbReference type="Gene3D" id="3.20.20.190">
    <property type="entry name" value="Phosphatidylinositol (PI) phosphodiesterase"/>
    <property type="match status" value="1"/>
</dbReference>
<dbReference type="OrthoDB" id="7984201at2759"/>
<dbReference type="InterPro" id="IPR017946">
    <property type="entry name" value="PLC-like_Pdiesterase_TIM-brl"/>
</dbReference>
<evidence type="ECO:0000256" key="4">
    <source>
        <dbReference type="ARBA" id="ARBA00023136"/>
    </source>
</evidence>
<proteinExistence type="predicted"/>
<feature type="signal peptide" evidence="5">
    <location>
        <begin position="1"/>
        <end position="22"/>
    </location>
</feature>
<evidence type="ECO:0000256" key="5">
    <source>
        <dbReference type="SAM" id="SignalP"/>
    </source>
</evidence>
<dbReference type="InterPro" id="IPR051008">
    <property type="entry name" value="Telomere_Capping_Maintenance"/>
</dbReference>
<evidence type="ECO:0000256" key="2">
    <source>
        <dbReference type="ARBA" id="ARBA00022692"/>
    </source>
</evidence>
<dbReference type="EMBL" id="KM038813">
    <property type="protein sequence ID" value="AIG56274.1"/>
    <property type="molecule type" value="Genomic_DNA"/>
</dbReference>
<dbReference type="AlphaFoldDB" id="A0A0A7CPA7"/>
<dbReference type="PANTHER" id="PTHR35518">
    <property type="entry name" value="MAINTENANCE OF TELOMOERE CAPPING"/>
    <property type="match status" value="1"/>
</dbReference>
<evidence type="ECO:0000313" key="8">
    <source>
        <dbReference type="Proteomes" id="UP000243579"/>
    </source>
</evidence>
<evidence type="ECO:0000256" key="3">
    <source>
        <dbReference type="ARBA" id="ARBA00022989"/>
    </source>
</evidence>
<protein>
    <submittedName>
        <fullName evidence="6">Secreted protein</fullName>
    </submittedName>
</protein>
<dbReference type="GO" id="GO:0016020">
    <property type="term" value="C:membrane"/>
    <property type="evidence" value="ECO:0007669"/>
    <property type="project" value="UniProtKB-SubCell"/>
</dbReference>
<keyword evidence="8" id="KW-1185">Reference proteome</keyword>
<dbReference type="GO" id="GO:0008081">
    <property type="term" value="F:phosphoric diester hydrolase activity"/>
    <property type="evidence" value="ECO:0007669"/>
    <property type="project" value="InterPro"/>
</dbReference>
<dbReference type="EMBL" id="JNBR01001524">
    <property type="protein sequence ID" value="OQR86213.1"/>
    <property type="molecule type" value="Genomic_DNA"/>
</dbReference>
<organism evidence="6">
    <name type="scientific">Achlya hypogyna</name>
    <name type="common">Oomycete</name>
    <name type="synonym">Protoachlya hypogyna</name>
    <dbReference type="NCBI Taxonomy" id="1202772"/>
    <lineage>
        <taxon>Eukaryota</taxon>
        <taxon>Sar</taxon>
        <taxon>Stramenopiles</taxon>
        <taxon>Oomycota</taxon>
        <taxon>Saprolegniomycetes</taxon>
        <taxon>Saprolegniales</taxon>
        <taxon>Achlyaceae</taxon>
        <taxon>Achlya</taxon>
    </lineage>
</organism>